<protein>
    <submittedName>
        <fullName evidence="1">Uncharacterized protein</fullName>
    </submittedName>
</protein>
<gene>
    <name evidence="1" type="ORF">rsdtw13_04910</name>
</gene>
<evidence type="ECO:0000313" key="2">
    <source>
        <dbReference type="Proteomes" id="UP001058074"/>
    </source>
</evidence>
<dbReference type="Proteomes" id="UP001058074">
    <property type="component" value="Unassembled WGS sequence"/>
</dbReference>
<reference evidence="1" key="1">
    <citation type="journal article" date="2025" name="Int. J. Syst. Evol. Microbiol.">
        <title>Inconstantimicrobium mannanitabidum sp. nov., a novel member of the family Clostridiaceae isolated from anoxic soil under the treatment of reductive soil disinfestation.</title>
        <authorList>
            <person name="Ueki A."/>
            <person name="Tonouchi A."/>
            <person name="Honma S."/>
            <person name="Kaku N."/>
            <person name="Ueki K."/>
        </authorList>
    </citation>
    <scope>NUCLEOTIDE SEQUENCE</scope>
    <source>
        <strain evidence="1">TW13</strain>
    </source>
</reference>
<comment type="caution">
    <text evidence="1">The sequence shown here is derived from an EMBL/GenBank/DDBJ whole genome shotgun (WGS) entry which is preliminary data.</text>
</comment>
<evidence type="ECO:0000313" key="1">
    <source>
        <dbReference type="EMBL" id="GKX65233.1"/>
    </source>
</evidence>
<dbReference type="EMBL" id="BROD01000001">
    <property type="protein sequence ID" value="GKX65233.1"/>
    <property type="molecule type" value="Genomic_DNA"/>
</dbReference>
<name>A0ACB5R891_9CLOT</name>
<proteinExistence type="predicted"/>
<sequence length="272" mass="29858">MRWVNKVRIFCIVIILLVVGIVLPTTVNAEGQYPKPTMYKYVNDYTGLLNQGDTDKLVSLARELEDKTGAEAAIVVIGTLNGHSIEEYANGLFREWGIGKKDKNNGLLILIVKNDRKYRVEVGTGLEGVLPDLKCKDIMETYATPKFKNDKYAEGLINSYSVFCDSIAKAKNLTLDNSLHVKEPSIQTQLSDSLGALKDKFVDSFDIGKYGFFLICLVALFKNRKKYMSRRSHSFFGTSYSDSDSSSDSGSGSDSSDFGGGSSDGGGSSGDW</sequence>
<keyword evidence="2" id="KW-1185">Reference proteome</keyword>
<organism evidence="1 2">
    <name type="scientific">Inconstantimicrobium mannanitabidum</name>
    <dbReference type="NCBI Taxonomy" id="1604901"/>
    <lineage>
        <taxon>Bacteria</taxon>
        <taxon>Bacillati</taxon>
        <taxon>Bacillota</taxon>
        <taxon>Clostridia</taxon>
        <taxon>Eubacteriales</taxon>
        <taxon>Clostridiaceae</taxon>
        <taxon>Inconstantimicrobium</taxon>
    </lineage>
</organism>
<accession>A0ACB5R891</accession>